<name>A0AAJ0FJJ4_9PEZI</name>
<feature type="compositionally biased region" description="Low complexity" evidence="1">
    <location>
        <begin position="7"/>
        <end position="20"/>
    </location>
</feature>
<dbReference type="InterPro" id="IPR036409">
    <property type="entry name" value="Aldolase_II/adducin_N_sf"/>
</dbReference>
<feature type="domain" description="Class II aldolase/adducin N-terminal" evidence="2">
    <location>
        <begin position="62"/>
        <end position="244"/>
    </location>
</feature>
<dbReference type="RefSeq" id="XP_060280717.1">
    <property type="nucleotide sequence ID" value="XM_060422584.1"/>
</dbReference>
<dbReference type="InterPro" id="IPR051017">
    <property type="entry name" value="Aldolase-II_Adducin_sf"/>
</dbReference>
<dbReference type="EMBL" id="MU839020">
    <property type="protein sequence ID" value="KAK1764504.1"/>
    <property type="molecule type" value="Genomic_DNA"/>
</dbReference>
<keyword evidence="4" id="KW-1185">Reference proteome</keyword>
<comment type="caution">
    <text evidence="3">The sequence shown here is derived from an EMBL/GenBank/DDBJ whole genome shotgun (WGS) entry which is preliminary data.</text>
</comment>
<evidence type="ECO:0000256" key="1">
    <source>
        <dbReference type="SAM" id="MobiDB-lite"/>
    </source>
</evidence>
<dbReference type="SMART" id="SM01007">
    <property type="entry name" value="Aldolase_II"/>
    <property type="match status" value="1"/>
</dbReference>
<dbReference type="GeneID" id="85305771"/>
<evidence type="ECO:0000313" key="3">
    <source>
        <dbReference type="EMBL" id="KAK1764504.1"/>
    </source>
</evidence>
<dbReference type="FunFam" id="3.40.225.10:FF:000009">
    <property type="entry name" value="Class II aldolase/adducin N-terminal"/>
    <property type="match status" value="1"/>
</dbReference>
<dbReference type="NCBIfam" id="NF004855">
    <property type="entry name" value="PRK06208.1"/>
    <property type="match status" value="1"/>
</dbReference>
<gene>
    <name evidence="3" type="ORF">QBC33DRAFT_201141</name>
</gene>
<dbReference type="PANTHER" id="PTHR10672">
    <property type="entry name" value="ADDUCIN"/>
    <property type="match status" value="1"/>
</dbReference>
<dbReference type="PANTHER" id="PTHR10672:SF25">
    <property type="entry name" value="MEIOTICALLY UP-REGULATED GENE 14 PROTEIN"/>
    <property type="match status" value="1"/>
</dbReference>
<accession>A0AAJ0FJJ4</accession>
<reference evidence="3" key="1">
    <citation type="submission" date="2023-06" db="EMBL/GenBank/DDBJ databases">
        <title>Genome-scale phylogeny and comparative genomics of the fungal order Sordariales.</title>
        <authorList>
            <consortium name="Lawrence Berkeley National Laboratory"/>
            <person name="Hensen N."/>
            <person name="Bonometti L."/>
            <person name="Westerberg I."/>
            <person name="Brannstrom I.O."/>
            <person name="Guillou S."/>
            <person name="Cros-Aarteil S."/>
            <person name="Calhoun S."/>
            <person name="Haridas S."/>
            <person name="Kuo A."/>
            <person name="Mondo S."/>
            <person name="Pangilinan J."/>
            <person name="Riley R."/>
            <person name="Labutti K."/>
            <person name="Andreopoulos B."/>
            <person name="Lipzen A."/>
            <person name="Chen C."/>
            <person name="Yanf M."/>
            <person name="Daum C."/>
            <person name="Ng V."/>
            <person name="Clum A."/>
            <person name="Steindorff A."/>
            <person name="Ohm R."/>
            <person name="Martin F."/>
            <person name="Silar P."/>
            <person name="Natvig D."/>
            <person name="Lalanne C."/>
            <person name="Gautier V."/>
            <person name="Ament-Velasquez S.L."/>
            <person name="Kruys A."/>
            <person name="Hutchinson M.I."/>
            <person name="Powell A.J."/>
            <person name="Barry K."/>
            <person name="Miller A.N."/>
            <person name="Grigoriev I.V."/>
            <person name="Debuchy R."/>
            <person name="Gladieux P."/>
            <person name="Thoren M.H."/>
            <person name="Johannesson H."/>
        </authorList>
    </citation>
    <scope>NUCLEOTIDE SEQUENCE</scope>
    <source>
        <strain evidence="3">8032-3</strain>
    </source>
</reference>
<dbReference type="Pfam" id="PF00596">
    <property type="entry name" value="Aldolase_II"/>
    <property type="match status" value="1"/>
</dbReference>
<protein>
    <submittedName>
        <fullName evidence="3">L-fuculose-phosphate aldolase</fullName>
    </submittedName>
</protein>
<feature type="region of interest" description="Disordered" evidence="1">
    <location>
        <begin position="1"/>
        <end position="26"/>
    </location>
</feature>
<dbReference type="InterPro" id="IPR001303">
    <property type="entry name" value="Aldolase_II/adducin_N"/>
</dbReference>
<dbReference type="SUPFAM" id="SSF53639">
    <property type="entry name" value="AraD/HMP-PK domain-like"/>
    <property type="match status" value="1"/>
</dbReference>
<organism evidence="3 4">
    <name type="scientific">Phialemonium atrogriseum</name>
    <dbReference type="NCBI Taxonomy" id="1093897"/>
    <lineage>
        <taxon>Eukaryota</taxon>
        <taxon>Fungi</taxon>
        <taxon>Dikarya</taxon>
        <taxon>Ascomycota</taxon>
        <taxon>Pezizomycotina</taxon>
        <taxon>Sordariomycetes</taxon>
        <taxon>Sordariomycetidae</taxon>
        <taxon>Cephalothecales</taxon>
        <taxon>Cephalothecaceae</taxon>
        <taxon>Phialemonium</taxon>
    </lineage>
</organism>
<proteinExistence type="predicted"/>
<dbReference type="GO" id="GO:0051015">
    <property type="term" value="F:actin filament binding"/>
    <property type="evidence" value="ECO:0007669"/>
    <property type="project" value="TreeGrafter"/>
</dbReference>
<evidence type="ECO:0000259" key="2">
    <source>
        <dbReference type="SMART" id="SM01007"/>
    </source>
</evidence>
<dbReference type="Gene3D" id="3.40.225.10">
    <property type="entry name" value="Class II aldolase/adducin N-terminal domain"/>
    <property type="match status" value="1"/>
</dbReference>
<evidence type="ECO:0000313" key="4">
    <source>
        <dbReference type="Proteomes" id="UP001244011"/>
    </source>
</evidence>
<dbReference type="Proteomes" id="UP001244011">
    <property type="component" value="Unassembled WGS sequence"/>
</dbReference>
<dbReference type="AlphaFoldDB" id="A0AAJ0FJJ4"/>
<sequence length="302" mass="33420">MPEKMASTTTTTQTQSTPQQQHHHQALRLRADFASELNKQAKRTRRIVYPESKEDQRRWQLEQMAGAFRLFAKLGFADGASGHISLRDPVDPETFWINPYGTHFGMLKVSDMVHIDKEGNRIGGADGPVNVAGFMIHSAIHQRRPDINAACHMHSPNGRAWSTFGRPIEMLNQDSCMFYDDLSVYTNFGGVVFAREEGFRIADALGPRNRNLIMQNHGLLTGGGTVAEAAAFFVALERACETQLLVEAAVASGAAAGLQKTLVGDEEAAYTKEGTGSPDIMYLQFVPEYELLLKETKGDFLE</sequence>
<dbReference type="GO" id="GO:0005856">
    <property type="term" value="C:cytoskeleton"/>
    <property type="evidence" value="ECO:0007669"/>
    <property type="project" value="TreeGrafter"/>
</dbReference>